<dbReference type="AlphaFoldDB" id="R8BH32"/>
<feature type="transmembrane region" description="Helical" evidence="7">
    <location>
        <begin position="402"/>
        <end position="420"/>
    </location>
</feature>
<feature type="transmembrane region" description="Helical" evidence="7">
    <location>
        <begin position="223"/>
        <end position="243"/>
    </location>
</feature>
<gene>
    <name evidence="9" type="ORF">UCRPA7_5782</name>
</gene>
<evidence type="ECO:0000256" key="3">
    <source>
        <dbReference type="ARBA" id="ARBA00022692"/>
    </source>
</evidence>
<feature type="transmembrane region" description="Helical" evidence="7">
    <location>
        <begin position="160"/>
        <end position="185"/>
    </location>
</feature>
<dbReference type="KEGG" id="tmn:UCRPA7_5782"/>
<dbReference type="Gene3D" id="1.20.1250.20">
    <property type="entry name" value="MFS general substrate transporter like domains"/>
    <property type="match status" value="2"/>
</dbReference>
<dbReference type="GO" id="GO:0022857">
    <property type="term" value="F:transmembrane transporter activity"/>
    <property type="evidence" value="ECO:0007669"/>
    <property type="project" value="InterPro"/>
</dbReference>
<sequence length="637" mass="68541">MVKNFFKRGKKEEAATNVVADGSITSAPHPDPNATKGENGAEAQPEGLAPTRTTATEDIVYPSGLKLALLMTSVFVSMFLVALDRLIISTAIPQITDDFHSVTDIGWYGSAYLLATCAFQLLFGKLYTFYSVKLVFLSTVALFEIGSAICGAAPNSIAFIIGRAIAGVGSAGIFSGAIVIIVYAVPLHKRPLFQGIFGAVFGLASVIGPLLGGAFTSKVTWRWCFYINLPFGGIAMLFIAFLLHIPDRDTTHLSAKAKLSQLDAVGTSVFIPGSVCLLLALQWGGLEYSWSNWRIILLLVLGGVLLISFVLVQIFMPNTATVPSRIFLQRSIMAGFWSTLCIGSQMMIFVYYLPIWFQAIKGVSAVDSGIRLLPMVLPMVVASMVTGVLVSKVGYYTPFMQFGVCLLCIGAGLLTTLQVNTGQAKWVGYQFIYGLGMGCTFQAPNLAAQTVLPTRDVPIGTSLMFFSQLLGGAVFISVGQNVLNNRLLSGLKGIPGLDASFILNNGATTITNLPDSVKPRVLDAYNEALRRVFQVALILTCLTIFGALALEWRSVKEKKNKQGHAAEEGTAAGKESELETETQAGRETDLEETKAQSKTASQRLSQDAEKEARPVSAKSDDQTVTGDPEKELKEMKA</sequence>
<feature type="transmembrane region" description="Helical" evidence="7">
    <location>
        <begin position="192"/>
        <end position="211"/>
    </location>
</feature>
<feature type="transmembrane region" description="Helical" evidence="7">
    <location>
        <begin position="336"/>
        <end position="357"/>
    </location>
</feature>
<dbReference type="InterPro" id="IPR036259">
    <property type="entry name" value="MFS_trans_sf"/>
</dbReference>
<dbReference type="InterPro" id="IPR020846">
    <property type="entry name" value="MFS_dom"/>
</dbReference>
<organism evidence="9 10">
    <name type="scientific">Phaeoacremonium minimum (strain UCR-PA7)</name>
    <name type="common">Esca disease fungus</name>
    <name type="synonym">Togninia minima</name>
    <dbReference type="NCBI Taxonomy" id="1286976"/>
    <lineage>
        <taxon>Eukaryota</taxon>
        <taxon>Fungi</taxon>
        <taxon>Dikarya</taxon>
        <taxon>Ascomycota</taxon>
        <taxon>Pezizomycotina</taxon>
        <taxon>Sordariomycetes</taxon>
        <taxon>Sordariomycetidae</taxon>
        <taxon>Togniniales</taxon>
        <taxon>Togniniaceae</taxon>
        <taxon>Phaeoacremonium</taxon>
    </lineage>
</organism>
<evidence type="ECO:0000256" key="4">
    <source>
        <dbReference type="ARBA" id="ARBA00022989"/>
    </source>
</evidence>
<dbReference type="PROSITE" id="PS50850">
    <property type="entry name" value="MFS"/>
    <property type="match status" value="1"/>
</dbReference>
<feature type="transmembrane region" description="Helical" evidence="7">
    <location>
        <begin position="426"/>
        <end position="447"/>
    </location>
</feature>
<name>R8BH32_PHAM7</name>
<dbReference type="SUPFAM" id="SSF103473">
    <property type="entry name" value="MFS general substrate transporter"/>
    <property type="match status" value="2"/>
</dbReference>
<evidence type="ECO:0000256" key="1">
    <source>
        <dbReference type="ARBA" id="ARBA00004141"/>
    </source>
</evidence>
<dbReference type="PANTHER" id="PTHR23501:SF153">
    <property type="entry name" value="AFLATOXIN EFFLUX PUMP, PUTATIVE-RELATED"/>
    <property type="match status" value="1"/>
</dbReference>
<feature type="compositionally biased region" description="Polar residues" evidence="6">
    <location>
        <begin position="596"/>
        <end position="605"/>
    </location>
</feature>
<dbReference type="OrthoDB" id="10021397at2759"/>
<feature type="transmembrane region" description="Helical" evidence="7">
    <location>
        <begin position="459"/>
        <end position="478"/>
    </location>
</feature>
<dbReference type="eggNOG" id="KOG0254">
    <property type="taxonomic scope" value="Eukaryota"/>
</dbReference>
<dbReference type="RefSeq" id="XP_007916517.1">
    <property type="nucleotide sequence ID" value="XM_007918326.1"/>
</dbReference>
<feature type="transmembrane region" description="Helical" evidence="7">
    <location>
        <begin position="532"/>
        <end position="552"/>
    </location>
</feature>
<accession>R8BH32</accession>
<feature type="transmembrane region" description="Helical" evidence="7">
    <location>
        <begin position="369"/>
        <end position="390"/>
    </location>
</feature>
<feature type="compositionally biased region" description="Basic and acidic residues" evidence="6">
    <location>
        <begin position="584"/>
        <end position="595"/>
    </location>
</feature>
<dbReference type="FunFam" id="1.20.1720.10:FF:000012">
    <property type="entry name" value="MFS toxin efflux pump (AflT)"/>
    <property type="match status" value="1"/>
</dbReference>
<dbReference type="Proteomes" id="UP000014074">
    <property type="component" value="Unassembled WGS sequence"/>
</dbReference>
<feature type="compositionally biased region" description="Basic and acidic residues" evidence="6">
    <location>
        <begin position="606"/>
        <end position="637"/>
    </location>
</feature>
<reference evidence="10" key="1">
    <citation type="journal article" date="2013" name="Genome Announc.">
        <title>Draft genome sequence of the ascomycete Phaeoacremonium aleophilum strain UCR-PA7, a causal agent of the esca disease complex in grapevines.</title>
        <authorList>
            <person name="Blanco-Ulate B."/>
            <person name="Rolshausen P."/>
            <person name="Cantu D."/>
        </authorList>
    </citation>
    <scope>NUCLEOTIDE SEQUENCE [LARGE SCALE GENOMIC DNA]</scope>
    <source>
        <strain evidence="10">UCR-PA7</strain>
    </source>
</reference>
<evidence type="ECO:0000313" key="9">
    <source>
        <dbReference type="EMBL" id="EON98618.1"/>
    </source>
</evidence>
<proteinExistence type="predicted"/>
<evidence type="ECO:0000256" key="5">
    <source>
        <dbReference type="ARBA" id="ARBA00023136"/>
    </source>
</evidence>
<dbReference type="EMBL" id="KB933203">
    <property type="protein sequence ID" value="EON98618.1"/>
    <property type="molecule type" value="Genomic_DNA"/>
</dbReference>
<evidence type="ECO:0000313" key="10">
    <source>
        <dbReference type="Proteomes" id="UP000014074"/>
    </source>
</evidence>
<evidence type="ECO:0000256" key="2">
    <source>
        <dbReference type="ARBA" id="ARBA00022448"/>
    </source>
</evidence>
<feature type="transmembrane region" description="Helical" evidence="7">
    <location>
        <begin position="295"/>
        <end position="315"/>
    </location>
</feature>
<dbReference type="GO" id="GO:0005886">
    <property type="term" value="C:plasma membrane"/>
    <property type="evidence" value="ECO:0007669"/>
    <property type="project" value="TreeGrafter"/>
</dbReference>
<keyword evidence="4 7" id="KW-1133">Transmembrane helix</keyword>
<feature type="transmembrane region" description="Helical" evidence="7">
    <location>
        <begin position="264"/>
        <end position="283"/>
    </location>
</feature>
<evidence type="ECO:0000256" key="7">
    <source>
        <dbReference type="SAM" id="Phobius"/>
    </source>
</evidence>
<dbReference type="Pfam" id="PF07690">
    <property type="entry name" value="MFS_1"/>
    <property type="match status" value="1"/>
</dbReference>
<keyword evidence="10" id="KW-1185">Reference proteome</keyword>
<dbReference type="InterPro" id="IPR011701">
    <property type="entry name" value="MFS"/>
</dbReference>
<dbReference type="GeneID" id="19326371"/>
<dbReference type="FunFam" id="1.20.1250.20:FF:000196">
    <property type="entry name" value="MFS toxin efflux pump (AflT)"/>
    <property type="match status" value="1"/>
</dbReference>
<keyword evidence="5 7" id="KW-0472">Membrane</keyword>
<evidence type="ECO:0000259" key="8">
    <source>
        <dbReference type="PROSITE" id="PS50850"/>
    </source>
</evidence>
<feature type="transmembrane region" description="Helical" evidence="7">
    <location>
        <begin position="107"/>
        <end position="127"/>
    </location>
</feature>
<dbReference type="HOGENOM" id="CLU_000960_22_1_1"/>
<feature type="region of interest" description="Disordered" evidence="6">
    <location>
        <begin position="17"/>
        <end position="49"/>
    </location>
</feature>
<feature type="domain" description="Major facilitator superfamily (MFS) profile" evidence="8">
    <location>
        <begin position="70"/>
        <end position="558"/>
    </location>
</feature>
<keyword evidence="2" id="KW-0813">Transport</keyword>
<evidence type="ECO:0000256" key="6">
    <source>
        <dbReference type="SAM" id="MobiDB-lite"/>
    </source>
</evidence>
<feature type="transmembrane region" description="Helical" evidence="7">
    <location>
        <begin position="67"/>
        <end position="87"/>
    </location>
</feature>
<keyword evidence="3 7" id="KW-0812">Transmembrane</keyword>
<feature type="region of interest" description="Disordered" evidence="6">
    <location>
        <begin position="561"/>
        <end position="637"/>
    </location>
</feature>
<comment type="subcellular location">
    <subcellularLocation>
        <location evidence="1">Membrane</location>
        <topology evidence="1">Multi-pass membrane protein</topology>
    </subcellularLocation>
</comment>
<dbReference type="PANTHER" id="PTHR23501">
    <property type="entry name" value="MAJOR FACILITATOR SUPERFAMILY"/>
    <property type="match status" value="1"/>
</dbReference>
<feature type="transmembrane region" description="Helical" evidence="7">
    <location>
        <begin position="134"/>
        <end position="154"/>
    </location>
</feature>
<protein>
    <submittedName>
        <fullName evidence="9">Putative mfs aflatoxin efflux protein</fullName>
    </submittedName>
</protein>
<dbReference type="CDD" id="cd17502">
    <property type="entry name" value="MFS_Azr1_MDR_like"/>
    <property type="match status" value="1"/>
</dbReference>